<dbReference type="GO" id="GO:0051301">
    <property type="term" value="P:cell division"/>
    <property type="evidence" value="ECO:0007669"/>
    <property type="project" value="UniProtKB-KW"/>
</dbReference>
<evidence type="ECO:0000313" key="15">
    <source>
        <dbReference type="Proteomes" id="UP000244905"/>
    </source>
</evidence>
<evidence type="ECO:0000256" key="10">
    <source>
        <dbReference type="PIRNR" id="PIRNR003097"/>
    </source>
</evidence>
<organism evidence="14 15">
    <name type="scientific">Duncaniella muris</name>
    <dbReference type="NCBI Taxonomy" id="2094150"/>
    <lineage>
        <taxon>Bacteria</taxon>
        <taxon>Pseudomonadati</taxon>
        <taxon>Bacteroidota</taxon>
        <taxon>Bacteroidia</taxon>
        <taxon>Bacteroidales</taxon>
        <taxon>Muribaculaceae</taxon>
        <taxon>Duncaniella</taxon>
    </lineage>
</organism>
<evidence type="ECO:0000256" key="5">
    <source>
        <dbReference type="ARBA" id="ARBA00022618"/>
    </source>
</evidence>
<dbReference type="GeneID" id="82526378"/>
<evidence type="ECO:0000259" key="13">
    <source>
        <dbReference type="Pfam" id="PF18075"/>
    </source>
</evidence>
<dbReference type="PANTHER" id="PTHR47755">
    <property type="entry name" value="CELL DIVISION PROTEIN FTSX"/>
    <property type="match status" value="1"/>
</dbReference>
<dbReference type="InterPro" id="IPR040690">
    <property type="entry name" value="FtsX_ECD"/>
</dbReference>
<dbReference type="PANTHER" id="PTHR47755:SF1">
    <property type="entry name" value="CELL DIVISION PROTEIN FTSX"/>
    <property type="match status" value="1"/>
</dbReference>
<keyword evidence="7 11" id="KW-1133">Transmembrane helix</keyword>
<dbReference type="PIRSF" id="PIRSF003097">
    <property type="entry name" value="FtsX"/>
    <property type="match status" value="1"/>
</dbReference>
<evidence type="ECO:0000313" key="14">
    <source>
        <dbReference type="EMBL" id="PWB01794.1"/>
    </source>
</evidence>
<evidence type="ECO:0000256" key="7">
    <source>
        <dbReference type="ARBA" id="ARBA00022989"/>
    </source>
</evidence>
<feature type="transmembrane region" description="Helical" evidence="11">
    <location>
        <begin position="20"/>
        <end position="42"/>
    </location>
</feature>
<reference evidence="15" key="1">
    <citation type="submission" date="2018-02" db="EMBL/GenBank/DDBJ databases">
        <authorList>
            <person name="Clavel T."/>
            <person name="Strowig T."/>
        </authorList>
    </citation>
    <scope>NUCLEOTIDE SEQUENCE [LARGE SCALE GENOMIC DNA]</scope>
    <source>
        <strain evidence="15">DSM 103720</strain>
    </source>
</reference>
<comment type="subcellular location">
    <subcellularLocation>
        <location evidence="1">Cell membrane</location>
        <topology evidence="1">Multi-pass membrane protein</topology>
    </subcellularLocation>
</comment>
<name>A0A2V1IMF9_9BACT</name>
<dbReference type="InterPro" id="IPR004513">
    <property type="entry name" value="FtsX"/>
</dbReference>
<evidence type="ECO:0000259" key="12">
    <source>
        <dbReference type="Pfam" id="PF02687"/>
    </source>
</evidence>
<dbReference type="Proteomes" id="UP000244905">
    <property type="component" value="Unassembled WGS sequence"/>
</dbReference>
<comment type="caution">
    <text evidence="14">The sequence shown here is derived from an EMBL/GenBank/DDBJ whole genome shotgun (WGS) entry which is preliminary data.</text>
</comment>
<accession>A0A2V1IMF9</accession>
<dbReference type="InterPro" id="IPR003838">
    <property type="entry name" value="ABC3_permease_C"/>
</dbReference>
<dbReference type="EMBL" id="PUEC01000018">
    <property type="protein sequence ID" value="PWB01794.1"/>
    <property type="molecule type" value="Genomic_DNA"/>
</dbReference>
<keyword evidence="4 10" id="KW-1003">Cell membrane</keyword>
<feature type="transmembrane region" description="Helical" evidence="11">
    <location>
        <begin position="259"/>
        <end position="283"/>
    </location>
</feature>
<evidence type="ECO:0000256" key="2">
    <source>
        <dbReference type="ARBA" id="ARBA00007379"/>
    </source>
</evidence>
<evidence type="ECO:0000256" key="1">
    <source>
        <dbReference type="ARBA" id="ARBA00004651"/>
    </source>
</evidence>
<evidence type="ECO:0000256" key="4">
    <source>
        <dbReference type="ARBA" id="ARBA00022475"/>
    </source>
</evidence>
<feature type="domain" description="ABC3 transporter permease C-terminal" evidence="12">
    <location>
        <begin position="169"/>
        <end position="285"/>
    </location>
</feature>
<feature type="transmembrane region" description="Helical" evidence="11">
    <location>
        <begin position="163"/>
        <end position="186"/>
    </location>
</feature>
<comment type="similarity">
    <text evidence="2 10">Belongs to the ABC-4 integral membrane protein family. FtsX subfamily.</text>
</comment>
<evidence type="ECO:0000256" key="6">
    <source>
        <dbReference type="ARBA" id="ARBA00022692"/>
    </source>
</evidence>
<evidence type="ECO:0000256" key="3">
    <source>
        <dbReference type="ARBA" id="ARBA00021907"/>
    </source>
</evidence>
<dbReference type="RefSeq" id="WP_107032517.1">
    <property type="nucleotide sequence ID" value="NZ_CAJSYL010000008.1"/>
</dbReference>
<dbReference type="AlphaFoldDB" id="A0A2V1IMF9"/>
<keyword evidence="15" id="KW-1185">Reference proteome</keyword>
<keyword evidence="6 11" id="KW-0812">Transmembrane</keyword>
<feature type="transmembrane region" description="Helical" evidence="11">
    <location>
        <begin position="219"/>
        <end position="239"/>
    </location>
</feature>
<sequence length="292" mass="31956">MARRRHHIIPLFTTRATATVSVALVLFILGMAALIGIATRVVTDNIRENMGFVVLFNEDVTASDIDAVKKMFDKASGVSSTVYSSPDVVLERWQSMVGEDEDIVKLSGINPFVGELEVHVTSEYASSDSLDRMIAPLMLMPQVSEVKVHTELVDKVNATLRSVGLGLLIVAVALLIVSFVLIFNTVRLSVYARRFTIYTMKLVGATGSFIRRPFLVDNIVNGLVAGLIASIALALVVLYCRSLDLPVAEMFTLRTVLPVVGALLVTGVLICLIAALFATNRYLRLSYDEMFK</sequence>
<dbReference type="Pfam" id="PF02687">
    <property type="entry name" value="FtsX"/>
    <property type="match status" value="1"/>
</dbReference>
<proteinExistence type="inferred from homology"/>
<feature type="domain" description="FtsX extracellular" evidence="13">
    <location>
        <begin position="54"/>
        <end position="146"/>
    </location>
</feature>
<keyword evidence="5 10" id="KW-0132">Cell division</keyword>
<evidence type="ECO:0000256" key="11">
    <source>
        <dbReference type="SAM" id="Phobius"/>
    </source>
</evidence>
<evidence type="ECO:0000256" key="8">
    <source>
        <dbReference type="ARBA" id="ARBA00023136"/>
    </source>
</evidence>
<dbReference type="GO" id="GO:0005886">
    <property type="term" value="C:plasma membrane"/>
    <property type="evidence" value="ECO:0007669"/>
    <property type="project" value="UniProtKB-SubCell"/>
</dbReference>
<keyword evidence="8 10" id="KW-0472">Membrane</keyword>
<keyword evidence="9 10" id="KW-0131">Cell cycle</keyword>
<gene>
    <name evidence="14" type="ORF">C5O23_08470</name>
</gene>
<evidence type="ECO:0000256" key="9">
    <source>
        <dbReference type="ARBA" id="ARBA00023306"/>
    </source>
</evidence>
<protein>
    <recommendedName>
        <fullName evidence="3 10">Cell division protein FtsX</fullName>
    </recommendedName>
</protein>
<dbReference type="Pfam" id="PF18075">
    <property type="entry name" value="FtsX_ECD"/>
    <property type="match status" value="1"/>
</dbReference>